<proteinExistence type="inferred from homology"/>
<evidence type="ECO:0000256" key="7">
    <source>
        <dbReference type="RuleBase" id="RU000461"/>
    </source>
</evidence>
<dbReference type="GO" id="GO:0006707">
    <property type="term" value="P:cholesterol catabolic process"/>
    <property type="evidence" value="ECO:0007669"/>
    <property type="project" value="TreeGrafter"/>
</dbReference>
<reference evidence="8 9" key="1">
    <citation type="submission" date="2018-08" db="EMBL/GenBank/DDBJ databases">
        <title>Genomic Encyclopedia of Archaeal and Bacterial Type Strains, Phase II (KMG-II): from individual species to whole genera.</title>
        <authorList>
            <person name="Goeker M."/>
        </authorList>
    </citation>
    <scope>NUCLEOTIDE SEQUENCE [LARGE SCALE GENOMIC DNA]</scope>
    <source>
        <strain evidence="8 9">DSM 45791</strain>
    </source>
</reference>
<dbReference type="GO" id="GO:0005506">
    <property type="term" value="F:iron ion binding"/>
    <property type="evidence" value="ECO:0007669"/>
    <property type="project" value="InterPro"/>
</dbReference>
<accession>A0A3E0HKN6</accession>
<dbReference type="Gene3D" id="1.10.630.10">
    <property type="entry name" value="Cytochrome P450"/>
    <property type="match status" value="1"/>
</dbReference>
<dbReference type="PANTHER" id="PTHR46696">
    <property type="entry name" value="P450, PUTATIVE (EUROFUNG)-RELATED"/>
    <property type="match status" value="1"/>
</dbReference>
<protein>
    <recommendedName>
        <fullName evidence="10">Cytochrome P450</fullName>
    </recommendedName>
</protein>
<dbReference type="FunFam" id="1.10.630.10:FF:000018">
    <property type="entry name" value="Cytochrome P450 monooxygenase"/>
    <property type="match status" value="1"/>
</dbReference>
<evidence type="ECO:0000256" key="4">
    <source>
        <dbReference type="ARBA" id="ARBA00023002"/>
    </source>
</evidence>
<dbReference type="OrthoDB" id="4133219at2"/>
<dbReference type="PRINTS" id="PR00359">
    <property type="entry name" value="BP450"/>
</dbReference>
<keyword evidence="2 7" id="KW-0349">Heme</keyword>
<name>A0A3E0HKN6_9PSEU</name>
<evidence type="ECO:0000256" key="1">
    <source>
        <dbReference type="ARBA" id="ARBA00010617"/>
    </source>
</evidence>
<dbReference type="InterPro" id="IPR017972">
    <property type="entry name" value="Cyt_P450_CS"/>
</dbReference>
<dbReference type="GO" id="GO:0036199">
    <property type="term" value="F:cholest-4-en-3-one 26-monooxygenase activity"/>
    <property type="evidence" value="ECO:0007669"/>
    <property type="project" value="TreeGrafter"/>
</dbReference>
<sequence length="397" mass="43936">MSSVVDRWDIHPGHPWLRGLRPELPVQFDENMGLWGVYGYQEAFDILNDPRTFSSRTAHLAPITYDESLNDGDLTQMDPPDHTRYRKLLSHAFTPKAIAGLEPRIREITAELLDGIAGRDRFDLVTDLAYPLPVVVISELLGVPSSDRDLFKKWAFRIIDDLNGMAYLTGGEDEQKEVDEATAGIQPLLDYLLEHVLERRKRPREDMLSQLASAEVDGVRLTDNEIVNIANILLVTGHITTTMLLGNTMVCLDAYPDQGARVRADRSLVPTAIEEALRTLTPSAAMSRRTTRDVEIGGVAIPADKMVLVWLGAANRDPRQFAEPDAFDAGRDPNPHLGFGRGIHFCIGAPLARLEGRIALNALLDRYPGLAVDPADPPVFFPSPDMIGVRGLPLRVG</sequence>
<keyword evidence="4 7" id="KW-0560">Oxidoreductase</keyword>
<keyword evidence="9" id="KW-1185">Reference proteome</keyword>
<dbReference type="SUPFAM" id="SSF48264">
    <property type="entry name" value="Cytochrome P450"/>
    <property type="match status" value="1"/>
</dbReference>
<dbReference type="InterPro" id="IPR001128">
    <property type="entry name" value="Cyt_P450"/>
</dbReference>
<keyword evidence="6 7" id="KW-0503">Monooxygenase</keyword>
<dbReference type="GO" id="GO:0020037">
    <property type="term" value="F:heme binding"/>
    <property type="evidence" value="ECO:0007669"/>
    <property type="project" value="InterPro"/>
</dbReference>
<gene>
    <name evidence="8" type="ORF">BCF44_10692</name>
</gene>
<comment type="caution">
    <text evidence="8">The sequence shown here is derived from an EMBL/GenBank/DDBJ whole genome shotgun (WGS) entry which is preliminary data.</text>
</comment>
<keyword evidence="5 7" id="KW-0408">Iron</keyword>
<evidence type="ECO:0000313" key="9">
    <source>
        <dbReference type="Proteomes" id="UP000256269"/>
    </source>
</evidence>
<dbReference type="PROSITE" id="PS00086">
    <property type="entry name" value="CYTOCHROME_P450"/>
    <property type="match status" value="1"/>
</dbReference>
<evidence type="ECO:0000313" key="8">
    <source>
        <dbReference type="EMBL" id="REH46928.1"/>
    </source>
</evidence>
<dbReference type="PANTHER" id="PTHR46696:SF4">
    <property type="entry name" value="BIOTIN BIOSYNTHESIS CYTOCHROME P450"/>
    <property type="match status" value="1"/>
</dbReference>
<evidence type="ECO:0000256" key="5">
    <source>
        <dbReference type="ARBA" id="ARBA00023004"/>
    </source>
</evidence>
<dbReference type="AlphaFoldDB" id="A0A3E0HKN6"/>
<dbReference type="InterPro" id="IPR002397">
    <property type="entry name" value="Cyt_P450_B"/>
</dbReference>
<organism evidence="8 9">
    <name type="scientific">Kutzneria buriramensis</name>
    <dbReference type="NCBI Taxonomy" id="1045776"/>
    <lineage>
        <taxon>Bacteria</taxon>
        <taxon>Bacillati</taxon>
        <taxon>Actinomycetota</taxon>
        <taxon>Actinomycetes</taxon>
        <taxon>Pseudonocardiales</taxon>
        <taxon>Pseudonocardiaceae</taxon>
        <taxon>Kutzneria</taxon>
    </lineage>
</organism>
<evidence type="ECO:0000256" key="6">
    <source>
        <dbReference type="ARBA" id="ARBA00023033"/>
    </source>
</evidence>
<evidence type="ECO:0000256" key="2">
    <source>
        <dbReference type="ARBA" id="ARBA00022617"/>
    </source>
</evidence>
<dbReference type="GO" id="GO:0008395">
    <property type="term" value="F:steroid hydroxylase activity"/>
    <property type="evidence" value="ECO:0007669"/>
    <property type="project" value="TreeGrafter"/>
</dbReference>
<dbReference type="InterPro" id="IPR036396">
    <property type="entry name" value="Cyt_P450_sf"/>
</dbReference>
<comment type="similarity">
    <text evidence="1 7">Belongs to the cytochrome P450 family.</text>
</comment>
<evidence type="ECO:0000256" key="3">
    <source>
        <dbReference type="ARBA" id="ARBA00022723"/>
    </source>
</evidence>
<dbReference type="EMBL" id="QUNO01000006">
    <property type="protein sequence ID" value="REH46928.1"/>
    <property type="molecule type" value="Genomic_DNA"/>
</dbReference>
<keyword evidence="3 7" id="KW-0479">Metal-binding</keyword>
<dbReference type="CDD" id="cd11032">
    <property type="entry name" value="P450_EryK-like"/>
    <property type="match status" value="1"/>
</dbReference>
<dbReference type="Proteomes" id="UP000256269">
    <property type="component" value="Unassembled WGS sequence"/>
</dbReference>
<evidence type="ECO:0008006" key="10">
    <source>
        <dbReference type="Google" id="ProtNLM"/>
    </source>
</evidence>
<dbReference type="RefSeq" id="WP_116175610.1">
    <property type="nucleotide sequence ID" value="NZ_CP144375.1"/>
</dbReference>
<dbReference type="Pfam" id="PF00067">
    <property type="entry name" value="p450"/>
    <property type="match status" value="1"/>
</dbReference>